<evidence type="ECO:0000259" key="3">
    <source>
        <dbReference type="SMART" id="SM00093"/>
    </source>
</evidence>
<reference evidence="5" key="1">
    <citation type="journal article" date="2015" name="Genome Announc.">
        <title>Draft genome sequence of Talaromyces cellulolyticus strain Y-94, a source of lignocellulosic biomass-degrading enzymes.</title>
        <authorList>
            <person name="Fujii T."/>
            <person name="Koike H."/>
            <person name="Sawayama S."/>
            <person name="Yano S."/>
            <person name="Inoue H."/>
        </authorList>
    </citation>
    <scope>NUCLEOTIDE SEQUENCE [LARGE SCALE GENOMIC DNA]</scope>
    <source>
        <strain evidence="5">Y-94</strain>
    </source>
</reference>
<dbReference type="InterPro" id="IPR042185">
    <property type="entry name" value="Serpin_sf_2"/>
</dbReference>
<feature type="domain" description="Serpin" evidence="3">
    <location>
        <begin position="13"/>
        <end position="375"/>
    </location>
</feature>
<keyword evidence="5" id="KW-1185">Reference proteome</keyword>
<dbReference type="InterPro" id="IPR023796">
    <property type="entry name" value="Serpin_dom"/>
</dbReference>
<dbReference type="EMBL" id="DF933814">
    <property type="protein sequence ID" value="GAM36358.1"/>
    <property type="molecule type" value="Genomic_DNA"/>
</dbReference>
<sequence>MTPEEAASNQLGWALLKLLHDHDGSSSIVFSSLSMSIAMAMLAGAGDSSKRRALSSKLGVMQGGSSLQTLQTAFAEMMARVTQVDRSSSSSSVAMANAVCVDQTIVLKQSYLEFLATFTASVMQYPSLSSSIAAINAWIRDNTLGLIPEMLLKEQLKLCHITLVNAVAFKGTWETQFSKEKTQKWPFKSAGKGEGSKIPTVDMMFIENQNILRYEADNYTVVRLPYKSTSPTSSVSMIAYLPHNGIELCSVLSGLASAAYSSKKFTSTKHDTFGFPKFELQSNFSSLDLLEEVGYPIKGNYPEMTTGSNVVNNVLHSALVKVDEEGTVAAAATVVLMSRKRRPQLTTLVFDRPFVFTIANDETGMVMFSGLFAGPSIY</sequence>
<evidence type="ECO:0000313" key="4">
    <source>
        <dbReference type="EMBL" id="GAM36358.1"/>
    </source>
</evidence>
<gene>
    <name evidence="4" type="ORF">TCE0_018f05384</name>
</gene>
<dbReference type="AlphaFoldDB" id="A0A510NVT4"/>
<evidence type="ECO:0000256" key="2">
    <source>
        <dbReference type="RuleBase" id="RU000411"/>
    </source>
</evidence>
<dbReference type="PANTHER" id="PTHR11461">
    <property type="entry name" value="SERINE PROTEASE INHIBITOR, SERPIN"/>
    <property type="match status" value="1"/>
</dbReference>
<name>A0A510NVT4_TALPI</name>
<evidence type="ECO:0000256" key="1">
    <source>
        <dbReference type="ARBA" id="ARBA00009500"/>
    </source>
</evidence>
<dbReference type="Pfam" id="PF00079">
    <property type="entry name" value="Serpin"/>
    <property type="match status" value="1"/>
</dbReference>
<dbReference type="CDD" id="cd00172">
    <property type="entry name" value="serpin"/>
    <property type="match status" value="1"/>
</dbReference>
<dbReference type="Proteomes" id="UP000053095">
    <property type="component" value="Unassembled WGS sequence"/>
</dbReference>
<dbReference type="Gene3D" id="3.30.497.10">
    <property type="entry name" value="Antithrombin, subunit I, domain 2"/>
    <property type="match status" value="1"/>
</dbReference>
<dbReference type="SUPFAM" id="SSF56574">
    <property type="entry name" value="Serpins"/>
    <property type="match status" value="1"/>
</dbReference>
<dbReference type="PROSITE" id="PS00284">
    <property type="entry name" value="SERPIN"/>
    <property type="match status" value="1"/>
</dbReference>
<dbReference type="Gene3D" id="2.30.39.10">
    <property type="entry name" value="Alpha-1-antitrypsin, domain 1"/>
    <property type="match status" value="1"/>
</dbReference>
<protein>
    <submittedName>
        <fullName evidence="4">Serpin</fullName>
    </submittedName>
</protein>
<dbReference type="SMART" id="SM00093">
    <property type="entry name" value="SERPIN"/>
    <property type="match status" value="1"/>
</dbReference>
<dbReference type="GO" id="GO:0004867">
    <property type="term" value="F:serine-type endopeptidase inhibitor activity"/>
    <property type="evidence" value="ECO:0007669"/>
    <property type="project" value="InterPro"/>
</dbReference>
<dbReference type="InterPro" id="IPR042178">
    <property type="entry name" value="Serpin_sf_1"/>
</dbReference>
<comment type="similarity">
    <text evidence="1 2">Belongs to the serpin family.</text>
</comment>
<dbReference type="InterPro" id="IPR036186">
    <property type="entry name" value="Serpin_sf"/>
</dbReference>
<dbReference type="InterPro" id="IPR000215">
    <property type="entry name" value="Serpin_fam"/>
</dbReference>
<accession>A0A510NVT4</accession>
<evidence type="ECO:0000313" key="5">
    <source>
        <dbReference type="Proteomes" id="UP000053095"/>
    </source>
</evidence>
<dbReference type="InterPro" id="IPR023795">
    <property type="entry name" value="Serpin_CS"/>
</dbReference>
<dbReference type="PANTHER" id="PTHR11461:SF211">
    <property type="entry name" value="GH10112P-RELATED"/>
    <property type="match status" value="1"/>
</dbReference>
<proteinExistence type="inferred from homology"/>
<organism evidence="4 5">
    <name type="scientific">Talaromyces pinophilus</name>
    <name type="common">Penicillium pinophilum</name>
    <dbReference type="NCBI Taxonomy" id="128442"/>
    <lineage>
        <taxon>Eukaryota</taxon>
        <taxon>Fungi</taxon>
        <taxon>Dikarya</taxon>
        <taxon>Ascomycota</taxon>
        <taxon>Pezizomycotina</taxon>
        <taxon>Eurotiomycetes</taxon>
        <taxon>Eurotiomycetidae</taxon>
        <taxon>Eurotiales</taxon>
        <taxon>Trichocomaceae</taxon>
        <taxon>Talaromyces</taxon>
        <taxon>Talaromyces sect. Talaromyces</taxon>
    </lineage>
</organism>